<dbReference type="OrthoDB" id="9801721at2"/>
<protein>
    <recommendedName>
        <fullName evidence="3">AraC family transcriptional regulator</fullName>
    </recommendedName>
</protein>
<dbReference type="Proteomes" id="UP000295632">
    <property type="component" value="Unassembled WGS sequence"/>
</dbReference>
<keyword evidence="2" id="KW-1185">Reference proteome</keyword>
<proteinExistence type="predicted"/>
<evidence type="ECO:0008006" key="3">
    <source>
        <dbReference type="Google" id="ProtNLM"/>
    </source>
</evidence>
<dbReference type="RefSeq" id="WP_133581617.1">
    <property type="nucleotide sequence ID" value="NZ_SNYJ01000017.1"/>
</dbReference>
<dbReference type="EMBL" id="SNYJ01000017">
    <property type="protein sequence ID" value="TDQ36579.1"/>
    <property type="molecule type" value="Genomic_DNA"/>
</dbReference>
<evidence type="ECO:0000313" key="2">
    <source>
        <dbReference type="Proteomes" id="UP000295632"/>
    </source>
</evidence>
<reference evidence="1 2" key="1">
    <citation type="submission" date="2019-03" db="EMBL/GenBank/DDBJ databases">
        <title>Genomic Encyclopedia of Type Strains, Phase IV (KMG-IV): sequencing the most valuable type-strain genomes for metagenomic binning, comparative biology and taxonomic classification.</title>
        <authorList>
            <person name="Goeker M."/>
        </authorList>
    </citation>
    <scope>NUCLEOTIDE SEQUENCE [LARGE SCALE GENOMIC DNA]</scope>
    <source>
        <strain evidence="1 2">DSM 28697</strain>
    </source>
</reference>
<organism evidence="1 2">
    <name type="scientific">Aureibacillus halotolerans</name>
    <dbReference type="NCBI Taxonomy" id="1508390"/>
    <lineage>
        <taxon>Bacteria</taxon>
        <taxon>Bacillati</taxon>
        <taxon>Bacillota</taxon>
        <taxon>Bacilli</taxon>
        <taxon>Bacillales</taxon>
        <taxon>Bacillaceae</taxon>
        <taxon>Aureibacillus</taxon>
    </lineage>
</organism>
<evidence type="ECO:0000313" key="1">
    <source>
        <dbReference type="EMBL" id="TDQ36579.1"/>
    </source>
</evidence>
<gene>
    <name evidence="1" type="ORF">EV213_11743</name>
</gene>
<sequence>MTIDQPQKIEILKLQNEAQTQFGKNLLHVLNGQRMYDLFAQQQLFRDGCYVPFNEAMCSHETTVSIFSSAFQEVRAKGHHVSLSSYEATVLTPLKPFLTNEHDGIVLWFGDDMFCQINALTVLAYLDQSAYTGDVLFYVLNDRTYEVVETLSLQPLGFADIYRSVLLEHTFPTAKLPPFMQEGIRLYLHFIADNNELTDEIQRLSNLDDAQLLQHLLQTFPQYGLGDVQYQQLIRQIRRR</sequence>
<comment type="caution">
    <text evidence="1">The sequence shown here is derived from an EMBL/GenBank/DDBJ whole genome shotgun (WGS) entry which is preliminary data.</text>
</comment>
<name>A0A4R6TX41_9BACI</name>
<accession>A0A4R6TX41</accession>
<dbReference type="AlphaFoldDB" id="A0A4R6TX41"/>